<evidence type="ECO:0000256" key="1">
    <source>
        <dbReference type="SAM" id="MobiDB-lite"/>
    </source>
</evidence>
<name>A0A5M3X591_9ACTN</name>
<evidence type="ECO:0000313" key="3">
    <source>
        <dbReference type="Proteomes" id="UP000331127"/>
    </source>
</evidence>
<gene>
    <name evidence="2" type="ORF">Amac_076100</name>
</gene>
<feature type="compositionally biased region" description="Polar residues" evidence="1">
    <location>
        <begin position="55"/>
        <end position="68"/>
    </location>
</feature>
<comment type="caution">
    <text evidence="2">The sequence shown here is derived from an EMBL/GenBank/DDBJ whole genome shotgun (WGS) entry which is preliminary data.</text>
</comment>
<dbReference type="EMBL" id="BLAE01000053">
    <property type="protein sequence ID" value="GES14013.1"/>
    <property type="molecule type" value="Genomic_DNA"/>
</dbReference>
<organism evidence="2 3">
    <name type="scientific">Acrocarpospora macrocephala</name>
    <dbReference type="NCBI Taxonomy" id="150177"/>
    <lineage>
        <taxon>Bacteria</taxon>
        <taxon>Bacillati</taxon>
        <taxon>Actinomycetota</taxon>
        <taxon>Actinomycetes</taxon>
        <taxon>Streptosporangiales</taxon>
        <taxon>Streptosporangiaceae</taxon>
        <taxon>Acrocarpospora</taxon>
    </lineage>
</organism>
<keyword evidence="3" id="KW-1185">Reference proteome</keyword>
<dbReference type="Proteomes" id="UP000331127">
    <property type="component" value="Unassembled WGS sequence"/>
</dbReference>
<dbReference type="AlphaFoldDB" id="A0A5M3X591"/>
<protein>
    <submittedName>
        <fullName evidence="2">Uncharacterized protein</fullName>
    </submittedName>
</protein>
<accession>A0A5M3X591</accession>
<feature type="region of interest" description="Disordered" evidence="1">
    <location>
        <begin position="48"/>
        <end position="69"/>
    </location>
</feature>
<reference evidence="2 3" key="1">
    <citation type="submission" date="2019-10" db="EMBL/GenBank/DDBJ databases">
        <title>Whole genome shotgun sequence of Acrocarpospora macrocephala NBRC 16266.</title>
        <authorList>
            <person name="Ichikawa N."/>
            <person name="Kimura A."/>
            <person name="Kitahashi Y."/>
            <person name="Komaki H."/>
            <person name="Oguchi A."/>
        </authorList>
    </citation>
    <scope>NUCLEOTIDE SEQUENCE [LARGE SCALE GENOMIC DNA]</scope>
    <source>
        <strain evidence="2 3">NBRC 16266</strain>
    </source>
</reference>
<evidence type="ECO:0000313" key="2">
    <source>
        <dbReference type="EMBL" id="GES14013.1"/>
    </source>
</evidence>
<proteinExistence type="predicted"/>
<sequence length="103" mass="10791">MRCRIPIPPWRAIATAIRASVTVSIAAEISGIRNVIFLDNRVEVSASPGCKSEYAGTSRTSSNVSPGSVNFPIICAPPTRRPALSPPLVSVVAHPNSHPSTCG</sequence>